<protein>
    <submittedName>
        <fullName evidence="1">Uncharacterized protein</fullName>
    </submittedName>
</protein>
<reference evidence="1" key="1">
    <citation type="submission" date="2018-05" db="EMBL/GenBank/DDBJ databases">
        <authorList>
            <person name="Lanie J.A."/>
            <person name="Ng W.-L."/>
            <person name="Kazmierczak K.M."/>
            <person name="Andrzejewski T.M."/>
            <person name="Davidsen T.M."/>
            <person name="Wayne K.J."/>
            <person name="Tettelin H."/>
            <person name="Glass J.I."/>
            <person name="Rusch D."/>
            <person name="Podicherti R."/>
            <person name="Tsui H.-C.T."/>
            <person name="Winkler M.E."/>
        </authorList>
    </citation>
    <scope>NUCLEOTIDE SEQUENCE</scope>
</reference>
<dbReference type="EMBL" id="UINC01001296">
    <property type="protein sequence ID" value="SUZ76920.1"/>
    <property type="molecule type" value="Genomic_DNA"/>
</dbReference>
<organism evidence="1">
    <name type="scientific">marine metagenome</name>
    <dbReference type="NCBI Taxonomy" id="408172"/>
    <lineage>
        <taxon>unclassified sequences</taxon>
        <taxon>metagenomes</taxon>
        <taxon>ecological metagenomes</taxon>
    </lineage>
</organism>
<proteinExistence type="predicted"/>
<accession>A0A381QD32</accession>
<dbReference type="AlphaFoldDB" id="A0A381QD32"/>
<evidence type="ECO:0000313" key="1">
    <source>
        <dbReference type="EMBL" id="SUZ76920.1"/>
    </source>
</evidence>
<name>A0A381QD32_9ZZZZ</name>
<gene>
    <name evidence="1" type="ORF">METZ01_LOCUS29774</name>
</gene>
<sequence>MLCLPRTLYLTPQVSQSHFIIVLHQPDAITCRPFSGVTGNTRIKKLQIIMVADM</sequence>